<dbReference type="STRING" id="684065.SAMN05421738_11044"/>
<proteinExistence type="predicted"/>
<keyword evidence="2" id="KW-1185">Reference proteome</keyword>
<dbReference type="EMBL" id="FOUZ01000010">
    <property type="protein sequence ID" value="SFN31328.1"/>
    <property type="molecule type" value="Genomic_DNA"/>
</dbReference>
<gene>
    <name evidence="1" type="ORF">SAMN05421738_11044</name>
</gene>
<name>A0A1I4XZL8_9FLAO</name>
<evidence type="ECO:0000313" key="2">
    <source>
        <dbReference type="Proteomes" id="UP000199149"/>
    </source>
</evidence>
<protein>
    <submittedName>
        <fullName evidence="1">Uncharacterized protein</fullName>
    </submittedName>
</protein>
<evidence type="ECO:0000313" key="1">
    <source>
        <dbReference type="EMBL" id="SFN31328.1"/>
    </source>
</evidence>
<reference evidence="2" key="1">
    <citation type="submission" date="2016-10" db="EMBL/GenBank/DDBJ databases">
        <authorList>
            <person name="Varghese N."/>
            <person name="Submissions S."/>
        </authorList>
    </citation>
    <scope>NUCLEOTIDE SEQUENCE [LARGE SCALE GENOMIC DNA]</scope>
    <source>
        <strain evidence="2">XJ109</strain>
    </source>
</reference>
<dbReference type="RefSeq" id="WP_092908617.1">
    <property type="nucleotide sequence ID" value="NZ_FOUZ01000010.1"/>
</dbReference>
<dbReference type="Proteomes" id="UP000199149">
    <property type="component" value="Unassembled WGS sequence"/>
</dbReference>
<dbReference type="OrthoDB" id="1241047at2"/>
<dbReference type="AlphaFoldDB" id="A0A1I4XZL8"/>
<organism evidence="1 2">
    <name type="scientific">Algoriella xinjiangensis</name>
    <dbReference type="NCBI Taxonomy" id="684065"/>
    <lineage>
        <taxon>Bacteria</taxon>
        <taxon>Pseudomonadati</taxon>
        <taxon>Bacteroidota</taxon>
        <taxon>Flavobacteriia</taxon>
        <taxon>Flavobacteriales</taxon>
        <taxon>Weeksellaceae</taxon>
        <taxon>Algoriella</taxon>
    </lineage>
</organism>
<sequence>MNKKQLIKFILVLFPIIGFSQVGIGTETPSRMLDINGDLRIRQLDDKTDNTDESYRYLLSAKDDEKNQADVVTKVNGQVDKISFPSLLQSSSNNVEVKKIIYRGDADKTKKCSCGDLTIYLDKSSVNTDILSFIHLNSTDVFVNNNAESITLKYGQKKYTGTAYTYADDGITFTKSRGTEAYNQLDTSNLNSGNTVRIYTIVLPGENNLYRFTVSRFFNNSTTYINSLICEKFYIQSID</sequence>
<accession>A0A1I4XZL8</accession>